<comment type="catalytic activity">
    <reaction evidence="1">
        <text>Hydrolysis of terminal non-reducing N-acetyl-D-hexosamine residues in N-acetyl-beta-D-hexosaminides.</text>
        <dbReference type="EC" id="3.2.1.52"/>
    </reaction>
</comment>
<dbReference type="InterPro" id="IPR019800">
    <property type="entry name" value="Glyco_hydro_3_AS"/>
</dbReference>
<evidence type="ECO:0000256" key="1">
    <source>
        <dbReference type="ARBA" id="ARBA00001231"/>
    </source>
</evidence>
<feature type="domain" description="Glycoside hydrolase family 3 N-terminal" evidence="6">
    <location>
        <begin position="83"/>
        <end position="397"/>
    </location>
</feature>
<dbReference type="EMBL" id="DVHF01000145">
    <property type="protein sequence ID" value="HIR58234.1"/>
    <property type="molecule type" value="Genomic_DNA"/>
</dbReference>
<dbReference type="PROSITE" id="PS00775">
    <property type="entry name" value="GLYCOSYL_HYDROL_F3"/>
    <property type="match status" value="1"/>
</dbReference>
<dbReference type="InterPro" id="IPR036962">
    <property type="entry name" value="Glyco_hydro_3_N_sf"/>
</dbReference>
<sequence length="403" mass="43702">MDTLRISTEDGASYLFEGTQGKVQASPSGLLIGSAVTVYYYGALNPDSQPQAVEIASIVVEDAQPPQEQEFSQEAASILAGMTMEEKVGQMFIARCPEQGAAEKAERYHLGGYLLFGRDFKGKTRDQVVQEIQKYQNVSEIPMLIGVDEEGGTVNRVSLNPNLRAEPFQSPQQLYQAGGFEAIRNDTEEKSQLLKSLGINVNFAPVCDVSQNPADFIYDRSFGQDAAQTSEYVRTVVKTMKGQGMGSVLKHFPGYGSNADTHTGIAYDNREYSTFTDSDFLPFEAGIEAGADIVLVSHNIVACMDSERPASLSPRVHEILREDLGFSGVIVTDDLAMDGVRDFADDSQAAVLAVLAGNDLLCCTDFETQIPAVLEAVKQGTIPEETIDGAVLRILELKLSLGI</sequence>
<evidence type="ECO:0000256" key="2">
    <source>
        <dbReference type="ARBA" id="ARBA00005336"/>
    </source>
</evidence>
<evidence type="ECO:0000256" key="4">
    <source>
        <dbReference type="ARBA" id="ARBA00022801"/>
    </source>
</evidence>
<reference evidence="7" key="1">
    <citation type="submission" date="2020-10" db="EMBL/GenBank/DDBJ databases">
        <authorList>
            <person name="Gilroy R."/>
        </authorList>
    </citation>
    <scope>NUCLEOTIDE SEQUENCE</scope>
    <source>
        <strain evidence="7">ChiSjej1B19-7085</strain>
    </source>
</reference>
<comment type="caution">
    <text evidence="7">The sequence shown here is derived from an EMBL/GenBank/DDBJ whole genome shotgun (WGS) entry which is preliminary data.</text>
</comment>
<keyword evidence="5" id="KW-0326">Glycosidase</keyword>
<dbReference type="SUPFAM" id="SSF51445">
    <property type="entry name" value="(Trans)glycosidases"/>
    <property type="match status" value="1"/>
</dbReference>
<dbReference type="PANTHER" id="PTHR30480">
    <property type="entry name" value="BETA-HEXOSAMINIDASE-RELATED"/>
    <property type="match status" value="1"/>
</dbReference>
<evidence type="ECO:0000259" key="6">
    <source>
        <dbReference type="Pfam" id="PF00933"/>
    </source>
</evidence>
<evidence type="ECO:0000256" key="3">
    <source>
        <dbReference type="ARBA" id="ARBA00012663"/>
    </source>
</evidence>
<dbReference type="AlphaFoldDB" id="A0A9D1DSU9"/>
<dbReference type="InterPro" id="IPR017853">
    <property type="entry name" value="GH"/>
</dbReference>
<dbReference type="Pfam" id="PF00933">
    <property type="entry name" value="Glyco_hydro_3"/>
    <property type="match status" value="1"/>
</dbReference>
<organism evidence="7 8">
    <name type="scientific">Candidatus Gallacutalibacter pullicola</name>
    <dbReference type="NCBI Taxonomy" id="2840830"/>
    <lineage>
        <taxon>Bacteria</taxon>
        <taxon>Bacillati</taxon>
        <taxon>Bacillota</taxon>
        <taxon>Clostridia</taxon>
        <taxon>Eubacteriales</taxon>
        <taxon>Candidatus Gallacutalibacter</taxon>
    </lineage>
</organism>
<protein>
    <recommendedName>
        <fullName evidence="3">beta-N-acetylhexosaminidase</fullName>
        <ecNumber evidence="3">3.2.1.52</ecNumber>
    </recommendedName>
</protein>
<accession>A0A9D1DSU9</accession>
<gene>
    <name evidence="7" type="ORF">IAA54_11290</name>
</gene>
<dbReference type="InterPro" id="IPR001764">
    <property type="entry name" value="Glyco_hydro_3_N"/>
</dbReference>
<dbReference type="Gene3D" id="3.20.20.300">
    <property type="entry name" value="Glycoside hydrolase, family 3, N-terminal domain"/>
    <property type="match status" value="1"/>
</dbReference>
<dbReference type="Proteomes" id="UP000886785">
    <property type="component" value="Unassembled WGS sequence"/>
</dbReference>
<evidence type="ECO:0000256" key="5">
    <source>
        <dbReference type="ARBA" id="ARBA00023295"/>
    </source>
</evidence>
<evidence type="ECO:0000313" key="7">
    <source>
        <dbReference type="EMBL" id="HIR58234.1"/>
    </source>
</evidence>
<keyword evidence="4" id="KW-0378">Hydrolase</keyword>
<dbReference type="GO" id="GO:0005975">
    <property type="term" value="P:carbohydrate metabolic process"/>
    <property type="evidence" value="ECO:0007669"/>
    <property type="project" value="InterPro"/>
</dbReference>
<comment type="similarity">
    <text evidence="2">Belongs to the glycosyl hydrolase 3 family.</text>
</comment>
<evidence type="ECO:0000313" key="8">
    <source>
        <dbReference type="Proteomes" id="UP000886785"/>
    </source>
</evidence>
<dbReference type="InterPro" id="IPR050226">
    <property type="entry name" value="NagZ_Beta-hexosaminidase"/>
</dbReference>
<dbReference type="GO" id="GO:0004563">
    <property type="term" value="F:beta-N-acetylhexosaminidase activity"/>
    <property type="evidence" value="ECO:0007669"/>
    <property type="project" value="UniProtKB-EC"/>
</dbReference>
<dbReference type="PANTHER" id="PTHR30480:SF13">
    <property type="entry name" value="BETA-HEXOSAMINIDASE"/>
    <property type="match status" value="1"/>
</dbReference>
<dbReference type="GO" id="GO:0009254">
    <property type="term" value="P:peptidoglycan turnover"/>
    <property type="evidence" value="ECO:0007669"/>
    <property type="project" value="TreeGrafter"/>
</dbReference>
<proteinExistence type="inferred from homology"/>
<reference evidence="7" key="2">
    <citation type="journal article" date="2021" name="PeerJ">
        <title>Extensive microbial diversity within the chicken gut microbiome revealed by metagenomics and culture.</title>
        <authorList>
            <person name="Gilroy R."/>
            <person name="Ravi A."/>
            <person name="Getino M."/>
            <person name="Pursley I."/>
            <person name="Horton D.L."/>
            <person name="Alikhan N.F."/>
            <person name="Baker D."/>
            <person name="Gharbi K."/>
            <person name="Hall N."/>
            <person name="Watson M."/>
            <person name="Adriaenssens E.M."/>
            <person name="Foster-Nyarko E."/>
            <person name="Jarju S."/>
            <person name="Secka A."/>
            <person name="Antonio M."/>
            <person name="Oren A."/>
            <person name="Chaudhuri R.R."/>
            <person name="La Ragione R."/>
            <person name="Hildebrand F."/>
            <person name="Pallen M.J."/>
        </authorList>
    </citation>
    <scope>NUCLEOTIDE SEQUENCE</scope>
    <source>
        <strain evidence="7">ChiSjej1B19-7085</strain>
    </source>
</reference>
<dbReference type="EC" id="3.2.1.52" evidence="3"/>
<name>A0A9D1DSU9_9FIRM</name>